<organism evidence="2 3">
    <name type="scientific">Janthinobacterium lividum</name>
    <dbReference type="NCBI Taxonomy" id="29581"/>
    <lineage>
        <taxon>Bacteria</taxon>
        <taxon>Pseudomonadati</taxon>
        <taxon>Pseudomonadota</taxon>
        <taxon>Betaproteobacteria</taxon>
        <taxon>Burkholderiales</taxon>
        <taxon>Oxalobacteraceae</taxon>
        <taxon>Janthinobacterium</taxon>
    </lineage>
</organism>
<feature type="compositionally biased region" description="Polar residues" evidence="1">
    <location>
        <begin position="1"/>
        <end position="16"/>
    </location>
</feature>
<gene>
    <name evidence="2" type="ORF">SAMN03097694_4836</name>
</gene>
<protein>
    <submittedName>
        <fullName evidence="2">Uncharacterized protein</fullName>
    </submittedName>
</protein>
<evidence type="ECO:0000256" key="1">
    <source>
        <dbReference type="SAM" id="MobiDB-lite"/>
    </source>
</evidence>
<dbReference type="Proteomes" id="UP000182489">
    <property type="component" value="Unassembled WGS sequence"/>
</dbReference>
<reference evidence="2 3" key="1">
    <citation type="submission" date="2016-11" db="EMBL/GenBank/DDBJ databases">
        <authorList>
            <person name="Varghese N."/>
            <person name="Submissions S."/>
        </authorList>
    </citation>
    <scope>NUCLEOTIDE SEQUENCE [LARGE SCALE GENOMIC DNA]</scope>
    <source>
        <strain evidence="2 3">NFR18</strain>
    </source>
</reference>
<dbReference type="AlphaFoldDB" id="A0AB38CED9"/>
<evidence type="ECO:0000313" key="3">
    <source>
        <dbReference type="Proteomes" id="UP000182489"/>
    </source>
</evidence>
<feature type="region of interest" description="Disordered" evidence="1">
    <location>
        <begin position="1"/>
        <end position="57"/>
    </location>
</feature>
<dbReference type="EMBL" id="FPKH01000006">
    <property type="protein sequence ID" value="SFY15464.1"/>
    <property type="molecule type" value="Genomic_DNA"/>
</dbReference>
<dbReference type="RefSeq" id="WP_175444540.1">
    <property type="nucleotide sequence ID" value="NZ_FPKH01000006.1"/>
</dbReference>
<comment type="caution">
    <text evidence="2">The sequence shown here is derived from an EMBL/GenBank/DDBJ whole genome shotgun (WGS) entry which is preliminary data.</text>
</comment>
<accession>A0AB38CED9</accession>
<name>A0AB38CED9_9BURK</name>
<sequence>MTKQKSQAGQNRQSAGPTEDKSSSDNDVGKRGKDAASHTKAGSGKGAGGGKKQGRKH</sequence>
<feature type="compositionally biased region" description="Basic and acidic residues" evidence="1">
    <location>
        <begin position="18"/>
        <end position="37"/>
    </location>
</feature>
<evidence type="ECO:0000313" key="2">
    <source>
        <dbReference type="EMBL" id="SFY15464.1"/>
    </source>
</evidence>
<proteinExistence type="predicted"/>